<name>A0A5M8NY65_9BACT</name>
<feature type="domain" description="RagB/SusD" evidence="6">
    <location>
        <begin position="345"/>
        <end position="516"/>
    </location>
</feature>
<dbReference type="SUPFAM" id="SSF48452">
    <property type="entry name" value="TPR-like"/>
    <property type="match status" value="1"/>
</dbReference>
<protein>
    <submittedName>
        <fullName evidence="8">RagB/SusD family nutrient uptake outer membrane protein</fullName>
    </submittedName>
</protein>
<dbReference type="EMBL" id="SNRX01000100">
    <property type="protein sequence ID" value="KAA6300315.1"/>
    <property type="molecule type" value="Genomic_DNA"/>
</dbReference>
<organism evidence="8 9">
    <name type="scientific">Candidatus Ordinivivax streblomastigis</name>
    <dbReference type="NCBI Taxonomy" id="2540710"/>
    <lineage>
        <taxon>Bacteria</taxon>
        <taxon>Pseudomonadati</taxon>
        <taxon>Bacteroidota</taxon>
        <taxon>Bacteroidia</taxon>
        <taxon>Bacteroidales</taxon>
        <taxon>Candidatus Ordinivivax</taxon>
    </lineage>
</organism>
<evidence type="ECO:0000256" key="4">
    <source>
        <dbReference type="ARBA" id="ARBA00023136"/>
    </source>
</evidence>
<comment type="caution">
    <text evidence="8">The sequence shown here is derived from an EMBL/GenBank/DDBJ whole genome shotgun (WGS) entry which is preliminary data.</text>
</comment>
<dbReference type="InterPro" id="IPR012944">
    <property type="entry name" value="SusD_RagB_dom"/>
</dbReference>
<evidence type="ECO:0000313" key="8">
    <source>
        <dbReference type="EMBL" id="KAA6300315.1"/>
    </source>
</evidence>
<dbReference type="AlphaFoldDB" id="A0A5M8NY65"/>
<evidence type="ECO:0000256" key="1">
    <source>
        <dbReference type="ARBA" id="ARBA00004442"/>
    </source>
</evidence>
<reference evidence="8 9" key="1">
    <citation type="submission" date="2019-03" db="EMBL/GenBank/DDBJ databases">
        <title>Single cell metagenomics reveals metabolic interactions within the superorganism composed of flagellate Streblomastix strix and complex community of Bacteroidetes bacteria on its surface.</title>
        <authorList>
            <person name="Treitli S.C."/>
            <person name="Kolisko M."/>
            <person name="Husnik F."/>
            <person name="Keeling P."/>
            <person name="Hampl V."/>
        </authorList>
    </citation>
    <scope>NUCLEOTIDE SEQUENCE [LARGE SCALE GENOMIC DNA]</scope>
    <source>
        <strain evidence="8">St1</strain>
    </source>
</reference>
<evidence type="ECO:0000313" key="9">
    <source>
        <dbReference type="Proteomes" id="UP000324575"/>
    </source>
</evidence>
<dbReference type="InterPro" id="IPR011990">
    <property type="entry name" value="TPR-like_helical_dom_sf"/>
</dbReference>
<dbReference type="Pfam" id="PF07980">
    <property type="entry name" value="SusD_RagB"/>
    <property type="match status" value="1"/>
</dbReference>
<keyword evidence="3" id="KW-0732">Signal</keyword>
<comment type="similarity">
    <text evidence="2">Belongs to the SusD family.</text>
</comment>
<comment type="subcellular location">
    <subcellularLocation>
        <location evidence="1">Cell outer membrane</location>
    </subcellularLocation>
</comment>
<evidence type="ECO:0000256" key="5">
    <source>
        <dbReference type="ARBA" id="ARBA00023237"/>
    </source>
</evidence>
<evidence type="ECO:0000256" key="3">
    <source>
        <dbReference type="ARBA" id="ARBA00022729"/>
    </source>
</evidence>
<proteinExistence type="inferred from homology"/>
<dbReference type="PROSITE" id="PS51257">
    <property type="entry name" value="PROKAR_LIPOPROTEIN"/>
    <property type="match status" value="1"/>
</dbReference>
<gene>
    <name evidence="8" type="ORF">EZS26_003541</name>
</gene>
<accession>A0A5M8NY65</accession>
<sequence length="516" mass="58882">MKTKIKNTILSFTVITALSLVSCENLLDIEQHGTSSFETFYQTDEEADEAITACYTGFAAVYFNYYLSKNNLCDDFWCGGGGRGDNDSFEKMNEWTFNQELDYLKNMFTGYYQMIYSANVVLGHVPDETPIQKRARAEARVFRAFAYIDLISMWGTPPLVDHELTPSEYRLSNGEPDALWKLVEDDLNEAIADGALSEKSNVNDRSSYRITKQFAQALLGKALVFQKKWAQAAQELDKVITSGKYDLYADYENMLQYTTKNNCESLFEINHLDDPANAMSANWSLLTAMAGWRSDKMDITSGLVSKDTWGFCSNFQKDLYDAFVANGDNYRLKATMKNYDEVKAQGDKVAEGKELYGHEGYFMWKNRVDPNEMISGGWLATKNNHRVMRYAEVFLLAAEAHLEASNNGQALEYINRIRSRAKLNALATIDINQIRLEKRLELCGESVRFQDMLRWGIAEEKMRDQGKRTPSFQSSGTTQWNTYNSDMAGFKSKHNLLPFPQIELTLNPNIKQNTGW</sequence>
<feature type="domain" description="SusD-like N-terminal" evidence="7">
    <location>
        <begin position="49"/>
        <end position="221"/>
    </location>
</feature>
<dbReference type="InterPro" id="IPR033985">
    <property type="entry name" value="SusD-like_N"/>
</dbReference>
<evidence type="ECO:0000259" key="6">
    <source>
        <dbReference type="Pfam" id="PF07980"/>
    </source>
</evidence>
<evidence type="ECO:0000256" key="2">
    <source>
        <dbReference type="ARBA" id="ARBA00006275"/>
    </source>
</evidence>
<dbReference type="Gene3D" id="1.25.40.390">
    <property type="match status" value="1"/>
</dbReference>
<dbReference type="GO" id="GO:0009279">
    <property type="term" value="C:cell outer membrane"/>
    <property type="evidence" value="ECO:0007669"/>
    <property type="project" value="UniProtKB-SubCell"/>
</dbReference>
<keyword evidence="5" id="KW-0998">Cell outer membrane</keyword>
<keyword evidence="4" id="KW-0472">Membrane</keyword>
<dbReference type="Pfam" id="PF14322">
    <property type="entry name" value="SusD-like_3"/>
    <property type="match status" value="1"/>
</dbReference>
<dbReference type="Proteomes" id="UP000324575">
    <property type="component" value="Unassembled WGS sequence"/>
</dbReference>
<evidence type="ECO:0000259" key="7">
    <source>
        <dbReference type="Pfam" id="PF14322"/>
    </source>
</evidence>